<evidence type="ECO:0000256" key="1">
    <source>
        <dbReference type="SAM" id="MobiDB-lite"/>
    </source>
</evidence>
<accession>A0A699ZNG1</accession>
<protein>
    <submittedName>
        <fullName evidence="2">Uncharacterized protein</fullName>
    </submittedName>
</protein>
<comment type="caution">
    <text evidence="2">The sequence shown here is derived from an EMBL/GenBank/DDBJ whole genome shotgun (WGS) entry which is preliminary data.</text>
</comment>
<evidence type="ECO:0000313" key="2">
    <source>
        <dbReference type="EMBL" id="GFH20466.1"/>
    </source>
</evidence>
<name>A0A699ZNG1_HAELA</name>
<reference evidence="2 3" key="1">
    <citation type="submission" date="2020-02" db="EMBL/GenBank/DDBJ databases">
        <title>Draft genome sequence of Haematococcus lacustris strain NIES-144.</title>
        <authorList>
            <person name="Morimoto D."/>
            <person name="Nakagawa S."/>
            <person name="Yoshida T."/>
            <person name="Sawayama S."/>
        </authorList>
    </citation>
    <scope>NUCLEOTIDE SEQUENCE [LARGE SCALE GENOMIC DNA]</scope>
    <source>
        <strain evidence="2 3">NIES-144</strain>
    </source>
</reference>
<feature type="compositionally biased region" description="Basic and acidic residues" evidence="1">
    <location>
        <begin position="14"/>
        <end position="23"/>
    </location>
</feature>
<dbReference type="EMBL" id="BLLF01001641">
    <property type="protein sequence ID" value="GFH20466.1"/>
    <property type="molecule type" value="Genomic_DNA"/>
</dbReference>
<dbReference type="AlphaFoldDB" id="A0A699ZNG1"/>
<proteinExistence type="predicted"/>
<evidence type="ECO:0000313" key="3">
    <source>
        <dbReference type="Proteomes" id="UP000485058"/>
    </source>
</evidence>
<keyword evidence="3" id="KW-1185">Reference proteome</keyword>
<sequence length="83" mass="8493">MATVPSKDACSGWKEPDEAKKCHTDPCRQVDAESCIIASMGGRPFVGPGVGFGGPIGTAGLGAGKQPAWVHRKNCLASIAVVI</sequence>
<dbReference type="Proteomes" id="UP000485058">
    <property type="component" value="Unassembled WGS sequence"/>
</dbReference>
<organism evidence="2 3">
    <name type="scientific">Haematococcus lacustris</name>
    <name type="common">Green alga</name>
    <name type="synonym">Haematococcus pluvialis</name>
    <dbReference type="NCBI Taxonomy" id="44745"/>
    <lineage>
        <taxon>Eukaryota</taxon>
        <taxon>Viridiplantae</taxon>
        <taxon>Chlorophyta</taxon>
        <taxon>core chlorophytes</taxon>
        <taxon>Chlorophyceae</taxon>
        <taxon>CS clade</taxon>
        <taxon>Chlamydomonadales</taxon>
        <taxon>Haematococcaceae</taxon>
        <taxon>Haematococcus</taxon>
    </lineage>
</organism>
<gene>
    <name evidence="2" type="ORF">HaLaN_17592</name>
</gene>
<feature type="region of interest" description="Disordered" evidence="1">
    <location>
        <begin position="1"/>
        <end position="23"/>
    </location>
</feature>